<evidence type="ECO:0000313" key="1">
    <source>
        <dbReference type="EMBL" id="KAG8659566.1"/>
    </source>
</evidence>
<dbReference type="EMBL" id="CM004388">
    <property type="protein sequence ID" value="KAG8659566.1"/>
    <property type="molecule type" value="Genomic_DNA"/>
</dbReference>
<organism evidence="1 2">
    <name type="scientific">Manihot esculenta</name>
    <name type="common">Cassava</name>
    <name type="synonym">Jatropha manihot</name>
    <dbReference type="NCBI Taxonomy" id="3983"/>
    <lineage>
        <taxon>Eukaryota</taxon>
        <taxon>Viridiplantae</taxon>
        <taxon>Streptophyta</taxon>
        <taxon>Embryophyta</taxon>
        <taxon>Tracheophyta</taxon>
        <taxon>Spermatophyta</taxon>
        <taxon>Magnoliopsida</taxon>
        <taxon>eudicotyledons</taxon>
        <taxon>Gunneridae</taxon>
        <taxon>Pentapetalae</taxon>
        <taxon>rosids</taxon>
        <taxon>fabids</taxon>
        <taxon>Malpighiales</taxon>
        <taxon>Euphorbiaceae</taxon>
        <taxon>Crotonoideae</taxon>
        <taxon>Manihoteae</taxon>
        <taxon>Manihot</taxon>
    </lineage>
</organism>
<accession>A0ACB7I599</accession>
<reference evidence="2" key="1">
    <citation type="journal article" date="2016" name="Nat. Biotechnol.">
        <title>Sequencing wild and cultivated cassava and related species reveals extensive interspecific hybridization and genetic diversity.</title>
        <authorList>
            <person name="Bredeson J.V."/>
            <person name="Lyons J.B."/>
            <person name="Prochnik S.E."/>
            <person name="Wu G.A."/>
            <person name="Ha C.M."/>
            <person name="Edsinger-Gonzales E."/>
            <person name="Grimwood J."/>
            <person name="Schmutz J."/>
            <person name="Rabbi I.Y."/>
            <person name="Egesi C."/>
            <person name="Nauluvula P."/>
            <person name="Lebot V."/>
            <person name="Ndunguru J."/>
            <person name="Mkamilo G."/>
            <person name="Bart R.S."/>
            <person name="Setter T.L."/>
            <person name="Gleadow R.M."/>
            <person name="Kulakow P."/>
            <person name="Ferguson M.E."/>
            <person name="Rounsley S."/>
            <person name="Rokhsar D.S."/>
        </authorList>
    </citation>
    <scope>NUCLEOTIDE SEQUENCE [LARGE SCALE GENOMIC DNA]</scope>
    <source>
        <strain evidence="2">cv. AM560-2</strain>
    </source>
</reference>
<comment type="caution">
    <text evidence="1">The sequence shown here is derived from an EMBL/GenBank/DDBJ whole genome shotgun (WGS) entry which is preliminary data.</text>
</comment>
<keyword evidence="2" id="KW-1185">Reference proteome</keyword>
<gene>
    <name evidence="1" type="ORF">MANES_02G049600v8</name>
</gene>
<dbReference type="Proteomes" id="UP000091857">
    <property type="component" value="Chromosome 2"/>
</dbReference>
<sequence length="684" mass="77302">MGCVSSKRTLSVADVSPSSLPVNDHSLAGPSRYPSGYLNFEQKHKNDKKDGSRRKKCSYDIDNGNEEAAKEDQDSNQQGKKVRRRSSSGQSGPINLKLGFSRRHVEAEQIAAGWPSWLSSAAAQAINGWVPLRADAFEKLEKIGQGTYSSVFRARELETGRMVALKKVRFDNFQPESIRFMAREILILRRLDHPNVMKLEGIITSRLSSSIYLVFEYMEHDLAGLSSSPDIEFTESQVKCYMKQLLQGIEHCHLRGIMHRDIKVSNVLVNNEGILKIGDFGLANVLNSKNCNHLTSRVVTLWYRPPELLMGSTSYGMSVDLWSVGCVFAELFIGKPLLKGRTEVEQLHKIFKLCGSPSDEYWKQSKLPNATMFRPQHVYESSLRERLKDFPTTAVDLMETFLSIEPEKRGTASSALLSQYFNTVPYACEPSSLPKYTPNKEMDAKYREAARRKAAGSRTRDKDIGPPRKPRKANTTLEECNINNKFAPKEKVMDTQFVLKVKETNVQMKKERGNMSTELSSSFDTNSETSQATKGDYVFSGPAPVVASSGFAWAKRLKEDTKSTQSISLSEISALESSFNFANDSFDLPKEKEEEATSKHLMLKHRRRYDSSDSFDTANIYPLYDAKATDETDALMTNPVRDHCKRREKVEFSGPLLSHTNKIDELLQRNESQIREAARRSRLD</sequence>
<name>A0ACB7I599_MANES</name>
<proteinExistence type="predicted"/>
<protein>
    <submittedName>
        <fullName evidence="1">Uncharacterized protein</fullName>
    </submittedName>
</protein>
<evidence type="ECO:0000313" key="2">
    <source>
        <dbReference type="Proteomes" id="UP000091857"/>
    </source>
</evidence>